<keyword evidence="1" id="KW-1133">Transmembrane helix</keyword>
<protein>
    <submittedName>
        <fullName evidence="2">Uncharacterized protein</fullName>
    </submittedName>
</protein>
<keyword evidence="3" id="KW-1185">Reference proteome</keyword>
<evidence type="ECO:0000313" key="2">
    <source>
        <dbReference type="EMBL" id="KAF7632477.1"/>
    </source>
</evidence>
<keyword evidence="1" id="KW-0812">Transmembrane</keyword>
<sequence length="97" mass="11287">MKKIRNLLNNYFLPKYTFNFYFLFLLLLEILFNNANSVLLTETILIDNLLTKHLRLKRDFPILSTQSEELIDSTRSKRGYIGGGVMVQNNLFGIEVG</sequence>
<evidence type="ECO:0000256" key="1">
    <source>
        <dbReference type="SAM" id="Phobius"/>
    </source>
</evidence>
<dbReference type="AlphaFoldDB" id="A0A8S9ZGN7"/>
<dbReference type="EMBL" id="JABEBT010000101">
    <property type="protein sequence ID" value="KAF7632477.1"/>
    <property type="molecule type" value="Genomic_DNA"/>
</dbReference>
<organism evidence="2 3">
    <name type="scientific">Meloidogyne graminicola</name>
    <dbReference type="NCBI Taxonomy" id="189291"/>
    <lineage>
        <taxon>Eukaryota</taxon>
        <taxon>Metazoa</taxon>
        <taxon>Ecdysozoa</taxon>
        <taxon>Nematoda</taxon>
        <taxon>Chromadorea</taxon>
        <taxon>Rhabditida</taxon>
        <taxon>Tylenchina</taxon>
        <taxon>Tylenchomorpha</taxon>
        <taxon>Tylenchoidea</taxon>
        <taxon>Meloidogynidae</taxon>
        <taxon>Meloidogyninae</taxon>
        <taxon>Meloidogyne</taxon>
    </lineage>
</organism>
<accession>A0A8S9ZGN7</accession>
<gene>
    <name evidence="2" type="ORF">Mgra_00008077</name>
</gene>
<proteinExistence type="predicted"/>
<comment type="caution">
    <text evidence="2">The sequence shown here is derived from an EMBL/GenBank/DDBJ whole genome shotgun (WGS) entry which is preliminary data.</text>
</comment>
<reference evidence="2" key="1">
    <citation type="journal article" date="2020" name="Ecol. Evol.">
        <title>Genome structure and content of the rice root-knot nematode (Meloidogyne graminicola).</title>
        <authorList>
            <person name="Phan N.T."/>
            <person name="Danchin E.G.J."/>
            <person name="Klopp C."/>
            <person name="Perfus-Barbeoch L."/>
            <person name="Kozlowski D.K."/>
            <person name="Koutsovoulos G.D."/>
            <person name="Lopez-Roques C."/>
            <person name="Bouchez O."/>
            <person name="Zahm M."/>
            <person name="Besnard G."/>
            <person name="Bellafiore S."/>
        </authorList>
    </citation>
    <scope>NUCLEOTIDE SEQUENCE</scope>
    <source>
        <strain evidence="2">VN-18</strain>
    </source>
</reference>
<dbReference type="Proteomes" id="UP000605970">
    <property type="component" value="Unassembled WGS sequence"/>
</dbReference>
<feature type="transmembrane region" description="Helical" evidence="1">
    <location>
        <begin position="12"/>
        <end position="32"/>
    </location>
</feature>
<evidence type="ECO:0000313" key="3">
    <source>
        <dbReference type="Proteomes" id="UP000605970"/>
    </source>
</evidence>
<keyword evidence="1" id="KW-0472">Membrane</keyword>
<name>A0A8S9ZGN7_9BILA</name>